<feature type="compositionally biased region" description="Polar residues" evidence="1">
    <location>
        <begin position="288"/>
        <end position="301"/>
    </location>
</feature>
<protein>
    <submittedName>
        <fullName evidence="3 4">Uncharacterized protein LOC128312528</fullName>
    </submittedName>
</protein>
<accession>A0ABM3NTH6</accession>
<name>A0ABM3NTH6_ACIJB</name>
<reference evidence="2 3" key="1">
    <citation type="submission" date="2025-05" db="UniProtKB">
        <authorList>
            <consortium name="RefSeq"/>
        </authorList>
    </citation>
    <scope>NUCLEOTIDE SEQUENCE [LARGE SCALE GENOMIC DNA]</scope>
    <source>
        <tissue evidence="3 4">Blood</tissue>
    </source>
</reference>
<feature type="compositionally biased region" description="Polar residues" evidence="1">
    <location>
        <begin position="235"/>
        <end position="249"/>
    </location>
</feature>
<keyword evidence="2" id="KW-1185">Reference proteome</keyword>
<dbReference type="RefSeq" id="XP_053062731.1">
    <property type="nucleotide sequence ID" value="XM_053206756.1"/>
</dbReference>
<evidence type="ECO:0000313" key="2">
    <source>
        <dbReference type="Proteomes" id="UP001652583"/>
    </source>
</evidence>
<dbReference type="RefSeq" id="XP_053062727.1">
    <property type="nucleotide sequence ID" value="XM_053206752.1"/>
</dbReference>
<sequence>MPTEGTPPPKLPGTAAGGTSRSHGTRGRGVPGEAQAYPRCLSFPLSRQRLLRRLGPVWALQLFEALPRTQFSLTLCNTVSWAGVVLPTSQKRKWRPPKGDAQPHRISAWYSEVPRPVDLCRLHPAAGQPGNFLNSATVSATRPGSSQRGPQRRLLPGRARLQPASRGCFPAQWTKHFWHFQEGTEQSVHFGCVRGSWTGASVLSQATRLITQQPPSLPAPHLPRPVPCHPRCAPEQTSEKSFQVASGSEHSSHAPPATGLLGEGEGLGNTPDPESREPQPSHVGHVPSQLTALASDLTQWPGSDGRSSWCLSGGSSSEFPEVWEASRTPG</sequence>
<proteinExistence type="predicted"/>
<dbReference type="GeneID" id="128312528"/>
<feature type="compositionally biased region" description="Low complexity" evidence="1">
    <location>
        <begin position="305"/>
        <end position="317"/>
    </location>
</feature>
<gene>
    <name evidence="3 4" type="primary">LOC128312528</name>
</gene>
<dbReference type="Proteomes" id="UP001652583">
    <property type="component" value="Chromosome C1"/>
</dbReference>
<evidence type="ECO:0000256" key="1">
    <source>
        <dbReference type="SAM" id="MobiDB-lite"/>
    </source>
</evidence>
<feature type="compositionally biased region" description="Pro residues" evidence="1">
    <location>
        <begin position="215"/>
        <end position="228"/>
    </location>
</feature>
<organism evidence="2 3">
    <name type="scientific">Acinonyx jubatus</name>
    <name type="common">Cheetah</name>
    <dbReference type="NCBI Taxonomy" id="32536"/>
    <lineage>
        <taxon>Eukaryota</taxon>
        <taxon>Metazoa</taxon>
        <taxon>Chordata</taxon>
        <taxon>Craniata</taxon>
        <taxon>Vertebrata</taxon>
        <taxon>Euteleostomi</taxon>
        <taxon>Mammalia</taxon>
        <taxon>Eutheria</taxon>
        <taxon>Laurasiatheria</taxon>
        <taxon>Carnivora</taxon>
        <taxon>Feliformia</taxon>
        <taxon>Felidae</taxon>
        <taxon>Felinae</taxon>
        <taxon>Acinonyx</taxon>
    </lineage>
</organism>
<feature type="region of interest" description="Disordered" evidence="1">
    <location>
        <begin position="1"/>
        <end position="33"/>
    </location>
</feature>
<feature type="region of interest" description="Disordered" evidence="1">
    <location>
        <begin position="213"/>
        <end position="330"/>
    </location>
</feature>
<feature type="compositionally biased region" description="Pro residues" evidence="1">
    <location>
        <begin position="1"/>
        <end position="11"/>
    </location>
</feature>
<evidence type="ECO:0000313" key="4">
    <source>
        <dbReference type="RefSeq" id="XP_053062731.1"/>
    </source>
</evidence>
<evidence type="ECO:0000313" key="3">
    <source>
        <dbReference type="RefSeq" id="XP_053062727.1"/>
    </source>
</evidence>